<dbReference type="Proteomes" id="UP000317778">
    <property type="component" value="Unassembled WGS sequence"/>
</dbReference>
<name>A0A532V170_UNCT6</name>
<dbReference type="AlphaFoldDB" id="A0A532V170"/>
<proteinExistence type="predicted"/>
<sequence>MIEIHMQELAGELFTAFDTPFIEGMIKHFDLEKIEMLDDGTVKLSGVVDVEASSEHPGDVKIEAQSSFSFTLVIKPDGVTELTLPEEIEVETIITRTRVHKREDIPGG</sequence>
<dbReference type="EMBL" id="NJBO01000015">
    <property type="protein sequence ID" value="TKJ40963.1"/>
    <property type="molecule type" value="Genomic_DNA"/>
</dbReference>
<protein>
    <submittedName>
        <fullName evidence="1">Uncharacterized protein</fullName>
    </submittedName>
</protein>
<reference evidence="1 2" key="1">
    <citation type="submission" date="2017-06" db="EMBL/GenBank/DDBJ databases">
        <title>Novel microbial phyla capable of carbon fixation and sulfur reduction in deep-sea sediments.</title>
        <authorList>
            <person name="Huang J."/>
            <person name="Baker B."/>
            <person name="Wang Y."/>
        </authorList>
    </citation>
    <scope>NUCLEOTIDE SEQUENCE [LARGE SCALE GENOMIC DNA]</scope>
    <source>
        <strain evidence="1">B3_TA06</strain>
    </source>
</reference>
<evidence type="ECO:0000313" key="1">
    <source>
        <dbReference type="EMBL" id="TKJ40963.1"/>
    </source>
</evidence>
<organism evidence="1 2">
    <name type="scientific">candidate division TA06 bacterium B3_TA06</name>
    <dbReference type="NCBI Taxonomy" id="2012487"/>
    <lineage>
        <taxon>Bacteria</taxon>
        <taxon>Bacteria division TA06</taxon>
    </lineage>
</organism>
<comment type="caution">
    <text evidence="1">The sequence shown here is derived from an EMBL/GenBank/DDBJ whole genome shotgun (WGS) entry which is preliminary data.</text>
</comment>
<accession>A0A532V170</accession>
<evidence type="ECO:0000313" key="2">
    <source>
        <dbReference type="Proteomes" id="UP000317778"/>
    </source>
</evidence>
<gene>
    <name evidence="1" type="ORF">CEE36_08840</name>
</gene>